<keyword evidence="6 10" id="KW-0479">Metal-binding</keyword>
<organism evidence="15 16">
    <name type="scientific">Sporothrix eucalyptigena</name>
    <dbReference type="NCBI Taxonomy" id="1812306"/>
    <lineage>
        <taxon>Eukaryota</taxon>
        <taxon>Fungi</taxon>
        <taxon>Dikarya</taxon>
        <taxon>Ascomycota</taxon>
        <taxon>Pezizomycotina</taxon>
        <taxon>Sordariomycetes</taxon>
        <taxon>Sordariomycetidae</taxon>
        <taxon>Ophiostomatales</taxon>
        <taxon>Ophiostomataceae</taxon>
        <taxon>Sporothrix</taxon>
    </lineage>
</organism>
<dbReference type="PRINTS" id="PR00067">
    <property type="entry name" value="CATALASE"/>
</dbReference>
<evidence type="ECO:0000256" key="12">
    <source>
        <dbReference type="RuleBase" id="RU004142"/>
    </source>
</evidence>
<keyword evidence="16" id="KW-1185">Reference proteome</keyword>
<keyword evidence="5 10" id="KW-0349">Heme</keyword>
<dbReference type="InterPro" id="IPR041399">
    <property type="entry name" value="Catalase_large_C"/>
</dbReference>
<dbReference type="InterPro" id="IPR002226">
    <property type="entry name" value="Catalase_haem_BS"/>
</dbReference>
<name>A0ABP0CSU2_9PEZI</name>
<dbReference type="Gene3D" id="3.40.50.880">
    <property type="match status" value="1"/>
</dbReference>
<evidence type="ECO:0000256" key="9">
    <source>
        <dbReference type="ARBA" id="ARBA00023324"/>
    </source>
</evidence>
<dbReference type="CDD" id="cd03132">
    <property type="entry name" value="GATase1_catalase"/>
    <property type="match status" value="1"/>
</dbReference>
<comment type="cofactor">
    <cofactor evidence="1 10">
        <name>heme</name>
        <dbReference type="ChEBI" id="CHEBI:30413"/>
    </cofactor>
</comment>
<dbReference type="PROSITE" id="PS00438">
    <property type="entry name" value="CATALASE_2"/>
    <property type="match status" value="1"/>
</dbReference>
<feature type="domain" description="Catalase core" evidence="14">
    <location>
        <begin position="25"/>
        <end position="417"/>
    </location>
</feature>
<keyword evidence="4 10" id="KW-0575">Peroxidase</keyword>
<keyword evidence="9 10" id="KW-0376">Hydrogen peroxide</keyword>
<evidence type="ECO:0000313" key="15">
    <source>
        <dbReference type="EMBL" id="CAK7234050.1"/>
    </source>
</evidence>
<evidence type="ECO:0000256" key="3">
    <source>
        <dbReference type="ARBA" id="ARBA00012314"/>
    </source>
</evidence>
<dbReference type="InterPro" id="IPR029062">
    <property type="entry name" value="Class_I_gatase-like"/>
</dbReference>
<evidence type="ECO:0000256" key="5">
    <source>
        <dbReference type="ARBA" id="ARBA00022617"/>
    </source>
</evidence>
<dbReference type="Pfam" id="PF18011">
    <property type="entry name" value="Catalase_C"/>
    <property type="match status" value="1"/>
</dbReference>
<feature type="region of interest" description="Disordered" evidence="13">
    <location>
        <begin position="556"/>
        <end position="595"/>
    </location>
</feature>
<dbReference type="EC" id="1.11.1.6" evidence="3 10"/>
<dbReference type="PANTHER" id="PTHR42821">
    <property type="entry name" value="CATALASE"/>
    <property type="match status" value="1"/>
</dbReference>
<dbReference type="EMBL" id="CAWUHD010000130">
    <property type="protein sequence ID" value="CAK7234050.1"/>
    <property type="molecule type" value="Genomic_DNA"/>
</dbReference>
<evidence type="ECO:0000256" key="6">
    <source>
        <dbReference type="ARBA" id="ARBA00022723"/>
    </source>
</evidence>
<evidence type="ECO:0000313" key="16">
    <source>
        <dbReference type="Proteomes" id="UP001642482"/>
    </source>
</evidence>
<comment type="function">
    <text evidence="12">Catalyzes the degradation of hydrogen peroxide (H(2)O(2)) generated by peroxisomal oxidases to water and oxygen, thereby protecting cells from the toxic effects of hydrogen peroxide.</text>
</comment>
<evidence type="ECO:0000256" key="11">
    <source>
        <dbReference type="RuleBase" id="RU000498"/>
    </source>
</evidence>
<dbReference type="InterPro" id="IPR011614">
    <property type="entry name" value="Catalase_core"/>
</dbReference>
<reference evidence="15 16" key="1">
    <citation type="submission" date="2024-01" db="EMBL/GenBank/DDBJ databases">
        <authorList>
            <person name="Allen C."/>
            <person name="Tagirdzhanova G."/>
        </authorList>
    </citation>
    <scope>NUCLEOTIDE SEQUENCE [LARGE SCALE GENOMIC DNA]</scope>
</reference>
<protein>
    <recommendedName>
        <fullName evidence="3 10">Catalase</fullName>
        <ecNumber evidence="3 10">1.11.1.6</ecNumber>
    </recommendedName>
</protein>
<keyword evidence="8 10" id="KW-0408">Iron</keyword>
<proteinExistence type="inferred from homology"/>
<dbReference type="GO" id="GO:0004096">
    <property type="term" value="F:catalase activity"/>
    <property type="evidence" value="ECO:0007669"/>
    <property type="project" value="UniProtKB-EC"/>
</dbReference>
<dbReference type="PANTHER" id="PTHR42821:SF1">
    <property type="entry name" value="CATALASE-B"/>
    <property type="match status" value="1"/>
</dbReference>
<dbReference type="SUPFAM" id="SSF56634">
    <property type="entry name" value="Heme-dependent catalase-like"/>
    <property type="match status" value="1"/>
</dbReference>
<dbReference type="Pfam" id="PF00199">
    <property type="entry name" value="Catalase"/>
    <property type="match status" value="1"/>
</dbReference>
<sequence>MTSKFSKFDDMETDIYEVSDKNKLTSDYGVGQANNDNWLRIVDENENRIGPSLLEDPYSREKIHRFDHERIPERVVHARGTGAFGTFRVLDSLEDLTKAPVLTDTSRETPIFVRFSTVLGSRGSADTVRDVRGFAIKFYTNEGIWDLVGNNIPVFFIQDAIKFPDVIHAGKPEPHNEVPQAQTAHNNFWDFMFMHPEATHMFMWAMSDRAIPRSFRMMQGFGVNTFTLINAAGERCFVKFHMTPELGVHSLVWDEALKLAGQDPDFHRKDLTEAIANGVFPRWKFGVQVVSEADEHKFDFDILDPTKVWPEDLVSVRYFAEFDLNRNVDEFFTQTEQAAFCTGHVVPGIGHSDDPLLQGRNFSYFDTQISRLGINWEELPINRSVCPVLNFNRDGAMRHKINRGTVNYWPNRYNAHPPGTASEDNAYIEYAAKVAGIKARTLTPKFREHLSQAQLFYNSLSAVEKSHLANALAFELDHCDDPVVYTRIVQRLAQIDGELSQTVGQMVGSGHDQDSGSGEGVAQKVASVIKDGIQGAAATSTSDSGKATAAGLSGHSYGIAPGEGPRSGAGDASVFQKQKPSGGNHGKQAPGLSQFDFLPSSPTIAGRRVAIVVGNGFDSAALDAVMAGLSVEKAVPVIISTKRSPVFSAGSSSSSSGGIQPDHHLEGFRSTMVDAVFVPGGQGSIVALTHRQTKGRVLHWLREAFGHLKTIGATGDAVGLVQEALYGVSSIQLSQGEDGEGKYTESYGVVTAQDASKAFVAAFFNSIAQHRNFDRELAGLSTLVAY</sequence>
<evidence type="ECO:0000256" key="2">
    <source>
        <dbReference type="ARBA" id="ARBA00005329"/>
    </source>
</evidence>
<evidence type="ECO:0000256" key="7">
    <source>
        <dbReference type="ARBA" id="ARBA00023002"/>
    </source>
</evidence>
<comment type="similarity">
    <text evidence="2 10 11">Belongs to the catalase family.</text>
</comment>
<evidence type="ECO:0000256" key="13">
    <source>
        <dbReference type="SAM" id="MobiDB-lite"/>
    </source>
</evidence>
<accession>A0ABP0CSU2</accession>
<evidence type="ECO:0000256" key="10">
    <source>
        <dbReference type="PIRNR" id="PIRNR038927"/>
    </source>
</evidence>
<dbReference type="SUPFAM" id="SSF52317">
    <property type="entry name" value="Class I glutamine amidotransferase-like"/>
    <property type="match status" value="1"/>
</dbReference>
<gene>
    <name evidence="15" type="primary">cat1</name>
    <name evidence="15" type="ORF">SEUCBS140593_008807</name>
</gene>
<dbReference type="Gene3D" id="2.40.180.10">
    <property type="entry name" value="Catalase core domain"/>
    <property type="match status" value="1"/>
</dbReference>
<dbReference type="PROSITE" id="PS00437">
    <property type="entry name" value="CATALASE_1"/>
    <property type="match status" value="1"/>
</dbReference>
<dbReference type="SMART" id="SM01060">
    <property type="entry name" value="Catalase"/>
    <property type="match status" value="1"/>
</dbReference>
<dbReference type="Proteomes" id="UP001642482">
    <property type="component" value="Unassembled WGS sequence"/>
</dbReference>
<dbReference type="InterPro" id="IPR010582">
    <property type="entry name" value="Catalase_immune_responsive"/>
</dbReference>
<dbReference type="InterPro" id="IPR024708">
    <property type="entry name" value="Catalase_AS"/>
</dbReference>
<evidence type="ECO:0000259" key="14">
    <source>
        <dbReference type="SMART" id="SM01060"/>
    </source>
</evidence>
<dbReference type="InterPro" id="IPR043156">
    <property type="entry name" value="Catalase_clade2_helical"/>
</dbReference>
<comment type="caution">
    <text evidence="15">The sequence shown here is derived from an EMBL/GenBank/DDBJ whole genome shotgun (WGS) entry which is preliminary data.</text>
</comment>
<keyword evidence="7 10" id="KW-0560">Oxidoreductase</keyword>
<dbReference type="PROSITE" id="PS51402">
    <property type="entry name" value="CATALASE_3"/>
    <property type="match status" value="1"/>
</dbReference>
<evidence type="ECO:0000256" key="1">
    <source>
        <dbReference type="ARBA" id="ARBA00001971"/>
    </source>
</evidence>
<dbReference type="PIRSF" id="PIRSF038927">
    <property type="entry name" value="Catalase_clade2"/>
    <property type="match status" value="1"/>
</dbReference>
<dbReference type="Gene3D" id="1.20.1370.20">
    <property type="match status" value="1"/>
</dbReference>
<dbReference type="InterPro" id="IPR020835">
    <property type="entry name" value="Catalase_sf"/>
</dbReference>
<evidence type="ECO:0000256" key="8">
    <source>
        <dbReference type="ARBA" id="ARBA00023004"/>
    </source>
</evidence>
<dbReference type="InterPro" id="IPR018028">
    <property type="entry name" value="Catalase"/>
</dbReference>
<dbReference type="InterPro" id="IPR024712">
    <property type="entry name" value="Catalase_clade2"/>
</dbReference>
<evidence type="ECO:0000256" key="4">
    <source>
        <dbReference type="ARBA" id="ARBA00022559"/>
    </source>
</evidence>
<dbReference type="Pfam" id="PF06628">
    <property type="entry name" value="Catalase-rel"/>
    <property type="match status" value="1"/>
</dbReference>
<comment type="catalytic activity">
    <reaction evidence="10 11">
        <text>2 H2O2 = O2 + 2 H2O</text>
        <dbReference type="Rhea" id="RHEA:20309"/>
        <dbReference type="ChEBI" id="CHEBI:15377"/>
        <dbReference type="ChEBI" id="CHEBI:15379"/>
        <dbReference type="ChEBI" id="CHEBI:16240"/>
        <dbReference type="EC" id="1.11.1.6"/>
    </reaction>
</comment>
<comment type="function">
    <text evidence="10">Occurs in almost all aerobically respiring organisms and serves to protect cells from the toxic effects of hydrogen peroxide.</text>
</comment>